<dbReference type="RefSeq" id="WP_068221035.1">
    <property type="nucleotide sequence ID" value="NZ_LRPC01000023.1"/>
</dbReference>
<dbReference type="Gene3D" id="2.170.130.10">
    <property type="entry name" value="TonB-dependent receptor, plug domain"/>
    <property type="match status" value="1"/>
</dbReference>
<dbReference type="Pfam" id="PF13715">
    <property type="entry name" value="CarbopepD_reg_2"/>
    <property type="match status" value="1"/>
</dbReference>
<evidence type="ECO:0000259" key="13">
    <source>
        <dbReference type="Pfam" id="PF00593"/>
    </source>
</evidence>
<feature type="domain" description="TonB-dependent receptor-like beta-barrel" evidence="13">
    <location>
        <begin position="245"/>
        <end position="757"/>
    </location>
</feature>
<keyword evidence="2 10" id="KW-0813">Transport</keyword>
<comment type="subcellular location">
    <subcellularLocation>
        <location evidence="1 10">Cell outer membrane</location>
        <topology evidence="1 10">Multi-pass membrane protein</topology>
    </subcellularLocation>
</comment>
<dbReference type="Proteomes" id="UP000075606">
    <property type="component" value="Unassembled WGS sequence"/>
</dbReference>
<keyword evidence="3 10" id="KW-1134">Transmembrane beta strand</keyword>
<dbReference type="InterPro" id="IPR039426">
    <property type="entry name" value="TonB-dep_rcpt-like"/>
</dbReference>
<keyword evidence="4 10" id="KW-0812">Transmembrane</keyword>
<dbReference type="InterPro" id="IPR037066">
    <property type="entry name" value="Plug_dom_sf"/>
</dbReference>
<evidence type="ECO:0000313" key="16">
    <source>
        <dbReference type="Proteomes" id="UP000075606"/>
    </source>
</evidence>
<sequence length="784" mass="86747">MKKLLALVFLATLTAIPAMAQYSIQGKVVDKGGTPIAFTTIQLLQTSKAVSSNEAGQFSINNVSQGFYALKVSFVGFKSITQQLTVANENVDLGTIVLSEAITNLDQMVVTASRLEQTIADVSIPIQVIDQKQIERSSNIRLNEILMEQTGLMINSDHGAGIQIQGLNSEYILILVDGEPLIGRTAGTLDLTRITVNNIDRIEVVKGPSSSLYGSEAMGGVINIITKNPRNGLGTSLSGRQRRFNTTDLNATLEYANDKVQVSTFFNRLSSGGYDLNDNTLSQTVASYTASTAQAKLKYKLTDNLDLSISGRYYNEPQEDQTTVTISNGSASSDVVHDYNAQQTDWNILPKLEWRIGENSLVTLRQYISNYRTETRITRASDNNLYSLDIFEQKFSRTEGQGDLFINENSTITFGAGYIWEGVNSTRYVDSSFTSAYAFAQYLWEPTAKLDITTGLRYDDHVAYGNNLSPKLAVGYKLNEKLKVRASIGGGFKAPDFRQLLLDFSNPTVGYSVMGTSVVQDGIERLISAGETFRTDPQENPNAINNARANAAVAAEGLSAERSLSINLGANYQLTEKILIQGNLFRNYISNLIDTWAVAQKDNGQFVFSYRNVEDIVTQGAEVEATVQLNSNLNISAGYQYLDTYDQNVIDQIKEGTLAYRPLGEIVSRRVTRADYGGLFGRSRHSGNFKVTYTYSPLGLTIYFRSIYRGRWGFADRDGNQVLVGDYEYAEGYFQHNLSIQKAFGKHWTADLGANNLFNTTNEFEPTLAGTMWFAGLKFNLHKD</sequence>
<name>A0A150X8Y5_9BACT</name>
<dbReference type="InterPro" id="IPR012910">
    <property type="entry name" value="Plug_dom"/>
</dbReference>
<dbReference type="Gene3D" id="2.60.40.1120">
    <property type="entry name" value="Carboxypeptidase-like, regulatory domain"/>
    <property type="match status" value="1"/>
</dbReference>
<evidence type="ECO:0000256" key="3">
    <source>
        <dbReference type="ARBA" id="ARBA00022452"/>
    </source>
</evidence>
<keyword evidence="6 11" id="KW-0798">TonB box</keyword>
<dbReference type="Pfam" id="PF07715">
    <property type="entry name" value="Plug"/>
    <property type="match status" value="1"/>
</dbReference>
<keyword evidence="7 10" id="KW-0472">Membrane</keyword>
<comment type="similarity">
    <text evidence="10 11">Belongs to the TonB-dependent receptor family.</text>
</comment>
<dbReference type="GO" id="GO:0009279">
    <property type="term" value="C:cell outer membrane"/>
    <property type="evidence" value="ECO:0007669"/>
    <property type="project" value="UniProtKB-SubCell"/>
</dbReference>
<keyword evidence="5 12" id="KW-0732">Signal</keyword>
<keyword evidence="8" id="KW-0675">Receptor</keyword>
<dbReference type="PROSITE" id="PS52016">
    <property type="entry name" value="TONB_DEPENDENT_REC_3"/>
    <property type="match status" value="1"/>
</dbReference>
<dbReference type="PANTHER" id="PTHR30069:SF29">
    <property type="entry name" value="HEMOGLOBIN AND HEMOGLOBIN-HAPTOGLOBIN-BINDING PROTEIN 1-RELATED"/>
    <property type="match status" value="1"/>
</dbReference>
<accession>A0A150X8Y5</accession>
<dbReference type="GO" id="GO:0015344">
    <property type="term" value="F:siderophore uptake transmembrane transporter activity"/>
    <property type="evidence" value="ECO:0007669"/>
    <property type="project" value="TreeGrafter"/>
</dbReference>
<dbReference type="EMBL" id="LRPC01000023">
    <property type="protein sequence ID" value="KYG75195.1"/>
    <property type="molecule type" value="Genomic_DNA"/>
</dbReference>
<feature type="chain" id="PRO_5007574341" description="TonB-dependent receptor" evidence="12">
    <location>
        <begin position="21"/>
        <end position="784"/>
    </location>
</feature>
<evidence type="ECO:0000256" key="1">
    <source>
        <dbReference type="ARBA" id="ARBA00004571"/>
    </source>
</evidence>
<dbReference type="PANTHER" id="PTHR30069">
    <property type="entry name" value="TONB-DEPENDENT OUTER MEMBRANE RECEPTOR"/>
    <property type="match status" value="1"/>
</dbReference>
<organism evidence="15 16">
    <name type="scientific">Roseivirga spongicola</name>
    <dbReference type="NCBI Taxonomy" id="333140"/>
    <lineage>
        <taxon>Bacteria</taxon>
        <taxon>Pseudomonadati</taxon>
        <taxon>Bacteroidota</taxon>
        <taxon>Cytophagia</taxon>
        <taxon>Cytophagales</taxon>
        <taxon>Roseivirgaceae</taxon>
        <taxon>Roseivirga</taxon>
    </lineage>
</organism>
<dbReference type="SUPFAM" id="SSF49464">
    <property type="entry name" value="Carboxypeptidase regulatory domain-like"/>
    <property type="match status" value="1"/>
</dbReference>
<dbReference type="Pfam" id="PF00593">
    <property type="entry name" value="TonB_dep_Rec_b-barrel"/>
    <property type="match status" value="1"/>
</dbReference>
<feature type="domain" description="TonB-dependent receptor plug" evidence="14">
    <location>
        <begin position="120"/>
        <end position="221"/>
    </location>
</feature>
<evidence type="ECO:0000259" key="14">
    <source>
        <dbReference type="Pfam" id="PF07715"/>
    </source>
</evidence>
<gene>
    <name evidence="15" type="ORF">AWW68_10330</name>
</gene>
<comment type="caution">
    <text evidence="15">The sequence shown here is derived from an EMBL/GenBank/DDBJ whole genome shotgun (WGS) entry which is preliminary data.</text>
</comment>
<evidence type="ECO:0000256" key="4">
    <source>
        <dbReference type="ARBA" id="ARBA00022692"/>
    </source>
</evidence>
<evidence type="ECO:0000256" key="12">
    <source>
        <dbReference type="SAM" id="SignalP"/>
    </source>
</evidence>
<dbReference type="OrthoDB" id="1109239at2"/>
<dbReference type="Gene3D" id="2.40.170.20">
    <property type="entry name" value="TonB-dependent receptor, beta-barrel domain"/>
    <property type="match status" value="1"/>
</dbReference>
<evidence type="ECO:0000256" key="10">
    <source>
        <dbReference type="PROSITE-ProRule" id="PRU01360"/>
    </source>
</evidence>
<protein>
    <recommendedName>
        <fullName evidence="17">TonB-dependent receptor</fullName>
    </recommendedName>
</protein>
<dbReference type="InterPro" id="IPR008969">
    <property type="entry name" value="CarboxyPept-like_regulatory"/>
</dbReference>
<dbReference type="STRING" id="333140.AWW68_10330"/>
<evidence type="ECO:0000256" key="6">
    <source>
        <dbReference type="ARBA" id="ARBA00023077"/>
    </source>
</evidence>
<feature type="signal peptide" evidence="12">
    <location>
        <begin position="1"/>
        <end position="20"/>
    </location>
</feature>
<evidence type="ECO:0000256" key="8">
    <source>
        <dbReference type="ARBA" id="ARBA00023170"/>
    </source>
</evidence>
<evidence type="ECO:0000256" key="7">
    <source>
        <dbReference type="ARBA" id="ARBA00023136"/>
    </source>
</evidence>
<evidence type="ECO:0008006" key="17">
    <source>
        <dbReference type="Google" id="ProtNLM"/>
    </source>
</evidence>
<evidence type="ECO:0000256" key="5">
    <source>
        <dbReference type="ARBA" id="ARBA00022729"/>
    </source>
</evidence>
<evidence type="ECO:0000256" key="2">
    <source>
        <dbReference type="ARBA" id="ARBA00022448"/>
    </source>
</evidence>
<reference evidence="15 16" key="1">
    <citation type="submission" date="2016-01" db="EMBL/GenBank/DDBJ databases">
        <title>Genome sequencing of Roseivirga spongicola UST030701-084.</title>
        <authorList>
            <person name="Selvaratnam C."/>
            <person name="Thevarajoo S."/>
            <person name="Goh K.M."/>
            <person name="Ee R."/>
            <person name="Chan K.-G."/>
            <person name="Chong C.S."/>
        </authorList>
    </citation>
    <scope>NUCLEOTIDE SEQUENCE [LARGE SCALE GENOMIC DNA]</scope>
    <source>
        <strain evidence="15 16">UST030701-084</strain>
    </source>
</reference>
<dbReference type="CDD" id="cd01347">
    <property type="entry name" value="ligand_gated_channel"/>
    <property type="match status" value="1"/>
</dbReference>
<dbReference type="SUPFAM" id="SSF56935">
    <property type="entry name" value="Porins"/>
    <property type="match status" value="1"/>
</dbReference>
<evidence type="ECO:0000256" key="9">
    <source>
        <dbReference type="ARBA" id="ARBA00023237"/>
    </source>
</evidence>
<proteinExistence type="inferred from homology"/>
<evidence type="ECO:0000256" key="11">
    <source>
        <dbReference type="RuleBase" id="RU003357"/>
    </source>
</evidence>
<keyword evidence="16" id="KW-1185">Reference proteome</keyword>
<dbReference type="GO" id="GO:0044718">
    <property type="term" value="P:siderophore transmembrane transport"/>
    <property type="evidence" value="ECO:0007669"/>
    <property type="project" value="TreeGrafter"/>
</dbReference>
<keyword evidence="9 10" id="KW-0998">Cell outer membrane</keyword>
<evidence type="ECO:0000313" key="15">
    <source>
        <dbReference type="EMBL" id="KYG75195.1"/>
    </source>
</evidence>
<dbReference type="AlphaFoldDB" id="A0A150X8Y5"/>
<dbReference type="InterPro" id="IPR000531">
    <property type="entry name" value="Beta-barrel_TonB"/>
</dbReference>
<dbReference type="InterPro" id="IPR036942">
    <property type="entry name" value="Beta-barrel_TonB_sf"/>
</dbReference>